<protein>
    <submittedName>
        <fullName evidence="1">Uncharacterized protein</fullName>
    </submittedName>
</protein>
<dbReference type="Proteomes" id="UP000246005">
    <property type="component" value="Unassembled WGS sequence"/>
</dbReference>
<comment type="caution">
    <text evidence="1">The sequence shown here is derived from an EMBL/GenBank/DDBJ whole genome shotgun (WGS) entry which is preliminary data.</text>
</comment>
<evidence type="ECO:0000313" key="2">
    <source>
        <dbReference type="Proteomes" id="UP000246005"/>
    </source>
</evidence>
<dbReference type="AlphaFoldDB" id="A0A316HWJ3"/>
<accession>A0A316HWJ3</accession>
<sequence length="29" mass="3274">MIWVGSVSFGGCWRSFRLQAPKCDWVVTG</sequence>
<evidence type="ECO:0000313" key="1">
    <source>
        <dbReference type="EMBL" id="PWK85034.1"/>
    </source>
</evidence>
<name>A0A316HWJ3_9PSEU</name>
<proteinExistence type="predicted"/>
<reference evidence="1 2" key="1">
    <citation type="submission" date="2018-05" db="EMBL/GenBank/DDBJ databases">
        <title>Genomic Encyclopedia of Type Strains, Phase IV (KMG-IV): sequencing the most valuable type-strain genomes for metagenomic binning, comparative biology and taxonomic classification.</title>
        <authorList>
            <person name="Goeker M."/>
        </authorList>
    </citation>
    <scope>NUCLEOTIDE SEQUENCE [LARGE SCALE GENOMIC DNA]</scope>
    <source>
        <strain evidence="1 2">DSM 45480</strain>
    </source>
</reference>
<dbReference type="EMBL" id="QGHB01000007">
    <property type="protein sequence ID" value="PWK85034.1"/>
    <property type="molecule type" value="Genomic_DNA"/>
</dbReference>
<organism evidence="1 2">
    <name type="scientific">Lentzea atacamensis</name>
    <dbReference type="NCBI Taxonomy" id="531938"/>
    <lineage>
        <taxon>Bacteria</taxon>
        <taxon>Bacillati</taxon>
        <taxon>Actinomycetota</taxon>
        <taxon>Actinomycetes</taxon>
        <taxon>Pseudonocardiales</taxon>
        <taxon>Pseudonocardiaceae</taxon>
        <taxon>Lentzea</taxon>
    </lineage>
</organism>
<gene>
    <name evidence="1" type="ORF">C8D88_107241</name>
</gene>